<evidence type="ECO:0000313" key="2">
    <source>
        <dbReference type="Proteomes" id="UP000070284"/>
    </source>
</evidence>
<keyword evidence="2" id="KW-1185">Reference proteome</keyword>
<reference evidence="1 2" key="1">
    <citation type="journal article" date="2016" name="Sci. Rep.">
        <title>Metabolic traits of an uncultured archaeal lineage -MSBL1- from brine pools of the Red Sea.</title>
        <authorList>
            <person name="Mwirichia R."/>
            <person name="Alam I."/>
            <person name="Rashid M."/>
            <person name="Vinu M."/>
            <person name="Ba-Alawi W."/>
            <person name="Anthony Kamau A."/>
            <person name="Kamanda Ngugi D."/>
            <person name="Goker M."/>
            <person name="Klenk H.P."/>
            <person name="Bajic V."/>
            <person name="Stingl U."/>
        </authorList>
    </citation>
    <scope>NUCLEOTIDE SEQUENCE [LARGE SCALE GENOMIC DNA]</scope>
    <source>
        <strain evidence="1">SCGC-AAA259E19</strain>
    </source>
</reference>
<dbReference type="SUPFAM" id="SSF51726">
    <property type="entry name" value="UROD/MetE-like"/>
    <property type="match status" value="1"/>
</dbReference>
<dbReference type="Proteomes" id="UP000070284">
    <property type="component" value="Unassembled WGS sequence"/>
</dbReference>
<protein>
    <recommendedName>
        <fullName evidence="3">Uroporphyrinogen decarboxylase (URO-D) domain-containing protein</fullName>
    </recommendedName>
</protein>
<name>A0A133UJ30_9EURY</name>
<comment type="caution">
    <text evidence="1">The sequence shown here is derived from an EMBL/GenBank/DDBJ whole genome shotgun (WGS) entry which is preliminary data.</text>
</comment>
<dbReference type="AlphaFoldDB" id="A0A133UJ30"/>
<sequence length="370" mass="42104">MKNQTQDKDLILTPEKRKGFGEWWEGELDSPLVWITSDFSNWSGPYEGDNPDSKWLNPGLRIRRFTEKLESARFFGDSFPYHFVNYGPGILAGFLGGRINFDGETMWIDSTIGEYENLEGELSLERGNRYWRLVEELTDLSLKESKGSFVTSITDIGGIMDVLSGMRGVNRLLKDLIRKPQEVKKALKRIKDAWFEAFEYFSDKLLSQQGCMVAWNGVYSEKPTYTPQNDMSCMISPERFREFSLGHIKDITERIDRTVYHLDGPGAMKHLEDILSLEELNAVQWVPGAGAPGGANPNSPYGKNRGMLRWVEDLKKIKDKGKSIELSVHPDDAVPLIQELGPENLLLKIRCKNCEEAESIYEATKCVGMK</sequence>
<organism evidence="1 2">
    <name type="scientific">candidate division MSBL1 archaeon SCGC-AAA259E19</name>
    <dbReference type="NCBI Taxonomy" id="1698264"/>
    <lineage>
        <taxon>Archaea</taxon>
        <taxon>Methanobacteriati</taxon>
        <taxon>Methanobacteriota</taxon>
        <taxon>candidate division MSBL1</taxon>
    </lineage>
</organism>
<proteinExistence type="predicted"/>
<accession>A0A133UJ30</accession>
<dbReference type="InterPro" id="IPR038071">
    <property type="entry name" value="UROD/MetE-like_sf"/>
</dbReference>
<dbReference type="Gene3D" id="3.20.20.210">
    <property type="match status" value="1"/>
</dbReference>
<evidence type="ECO:0000313" key="1">
    <source>
        <dbReference type="EMBL" id="KXA94218.1"/>
    </source>
</evidence>
<dbReference type="EMBL" id="LHXO01000073">
    <property type="protein sequence ID" value="KXA94218.1"/>
    <property type="molecule type" value="Genomic_DNA"/>
</dbReference>
<gene>
    <name evidence="1" type="ORF">AKJ65_05045</name>
</gene>
<evidence type="ECO:0008006" key="3">
    <source>
        <dbReference type="Google" id="ProtNLM"/>
    </source>
</evidence>